<name>A0A8J3MZL9_9CHLR</name>
<dbReference type="InterPro" id="IPR019887">
    <property type="entry name" value="Tscrpt_reg_AsnC/Lrp_C"/>
</dbReference>
<reference evidence="5" key="1">
    <citation type="submission" date="2020-10" db="EMBL/GenBank/DDBJ databases">
        <title>Taxonomic study of unclassified bacteria belonging to the class Ktedonobacteria.</title>
        <authorList>
            <person name="Yabe S."/>
            <person name="Wang C.M."/>
            <person name="Zheng Y."/>
            <person name="Sakai Y."/>
            <person name="Cavaletti L."/>
            <person name="Monciardini P."/>
            <person name="Donadio S."/>
        </authorList>
    </citation>
    <scope>NUCLEOTIDE SEQUENCE</scope>
    <source>
        <strain evidence="5">ID150040</strain>
    </source>
</reference>
<dbReference type="InterPro" id="IPR011991">
    <property type="entry name" value="ArsR-like_HTH"/>
</dbReference>
<dbReference type="GO" id="GO:0043565">
    <property type="term" value="F:sequence-specific DNA binding"/>
    <property type="evidence" value="ECO:0007669"/>
    <property type="project" value="InterPro"/>
</dbReference>
<dbReference type="InterPro" id="IPR036390">
    <property type="entry name" value="WH_DNA-bd_sf"/>
</dbReference>
<dbReference type="AlphaFoldDB" id="A0A8J3MZL9"/>
<dbReference type="Pfam" id="PF01037">
    <property type="entry name" value="AsnC_trans_reg"/>
    <property type="match status" value="1"/>
</dbReference>
<dbReference type="GO" id="GO:0043200">
    <property type="term" value="P:response to amino acid"/>
    <property type="evidence" value="ECO:0007669"/>
    <property type="project" value="TreeGrafter"/>
</dbReference>
<keyword evidence="3" id="KW-0804">Transcription</keyword>
<dbReference type="EMBL" id="BNJK01000001">
    <property type="protein sequence ID" value="GHO93249.1"/>
    <property type="molecule type" value="Genomic_DNA"/>
</dbReference>
<keyword evidence="6" id="KW-1185">Reference proteome</keyword>
<evidence type="ECO:0000256" key="1">
    <source>
        <dbReference type="ARBA" id="ARBA00023015"/>
    </source>
</evidence>
<evidence type="ECO:0000313" key="5">
    <source>
        <dbReference type="EMBL" id="GHO93249.1"/>
    </source>
</evidence>
<dbReference type="InterPro" id="IPR000485">
    <property type="entry name" value="AsnC-type_HTH_dom"/>
</dbReference>
<dbReference type="CDD" id="cd00090">
    <property type="entry name" value="HTH_ARSR"/>
    <property type="match status" value="1"/>
</dbReference>
<dbReference type="SUPFAM" id="SSF54909">
    <property type="entry name" value="Dimeric alpha+beta barrel"/>
    <property type="match status" value="1"/>
</dbReference>
<proteinExistence type="predicted"/>
<dbReference type="GO" id="GO:0005829">
    <property type="term" value="C:cytosol"/>
    <property type="evidence" value="ECO:0007669"/>
    <property type="project" value="TreeGrafter"/>
</dbReference>
<evidence type="ECO:0000256" key="2">
    <source>
        <dbReference type="ARBA" id="ARBA00023125"/>
    </source>
</evidence>
<dbReference type="SUPFAM" id="SSF46785">
    <property type="entry name" value="Winged helix' DNA-binding domain"/>
    <property type="match status" value="1"/>
</dbReference>
<gene>
    <name evidence="5" type="ORF">KSF_032970</name>
</gene>
<evidence type="ECO:0000313" key="6">
    <source>
        <dbReference type="Proteomes" id="UP000597444"/>
    </source>
</evidence>
<sequence length="148" mass="16778">MLDEIDRMLLALLKQDTRRKYSELGEIVHLSPPAVHERVKKLERAGVIRGYTIEIAPDALGLSLYAFVRLRVSRVPCEELARTLHTFSEVEECYSSAGTESMMIKVHTATPATLELLLDRIRQMPGVEGFQTSIVLATHFQRENIPMD</sequence>
<evidence type="ECO:0000259" key="4">
    <source>
        <dbReference type="PROSITE" id="PS50956"/>
    </source>
</evidence>
<feature type="domain" description="HTH asnC-type" evidence="4">
    <location>
        <begin position="2"/>
        <end position="63"/>
    </location>
</feature>
<accession>A0A8J3MZL9</accession>
<organism evidence="5 6">
    <name type="scientific">Reticulibacter mediterranei</name>
    <dbReference type="NCBI Taxonomy" id="2778369"/>
    <lineage>
        <taxon>Bacteria</taxon>
        <taxon>Bacillati</taxon>
        <taxon>Chloroflexota</taxon>
        <taxon>Ktedonobacteria</taxon>
        <taxon>Ktedonobacterales</taxon>
        <taxon>Reticulibacteraceae</taxon>
        <taxon>Reticulibacter</taxon>
    </lineage>
</organism>
<dbReference type="Gene3D" id="1.10.10.10">
    <property type="entry name" value="Winged helix-like DNA-binding domain superfamily/Winged helix DNA-binding domain"/>
    <property type="match status" value="1"/>
</dbReference>
<dbReference type="InterPro" id="IPR019888">
    <property type="entry name" value="Tscrpt_reg_AsnC-like"/>
</dbReference>
<dbReference type="Gene3D" id="3.30.70.920">
    <property type="match status" value="1"/>
</dbReference>
<dbReference type="PANTHER" id="PTHR30154:SF53">
    <property type="entry name" value="HTH-TYPE TRANSCRIPTIONAL REGULATOR LRPC"/>
    <property type="match status" value="1"/>
</dbReference>
<keyword evidence="1" id="KW-0805">Transcription regulation</keyword>
<dbReference type="PRINTS" id="PR00033">
    <property type="entry name" value="HTHASNC"/>
</dbReference>
<dbReference type="PANTHER" id="PTHR30154">
    <property type="entry name" value="LEUCINE-RESPONSIVE REGULATORY PROTEIN"/>
    <property type="match status" value="1"/>
</dbReference>
<dbReference type="Pfam" id="PF13404">
    <property type="entry name" value="HTH_AsnC-type"/>
    <property type="match status" value="1"/>
</dbReference>
<dbReference type="InterPro" id="IPR036388">
    <property type="entry name" value="WH-like_DNA-bd_sf"/>
</dbReference>
<evidence type="ECO:0000256" key="3">
    <source>
        <dbReference type="ARBA" id="ARBA00023163"/>
    </source>
</evidence>
<dbReference type="Proteomes" id="UP000597444">
    <property type="component" value="Unassembled WGS sequence"/>
</dbReference>
<dbReference type="SMART" id="SM00344">
    <property type="entry name" value="HTH_ASNC"/>
    <property type="match status" value="1"/>
</dbReference>
<protein>
    <submittedName>
        <fullName evidence="5">Transcriptional regulator</fullName>
    </submittedName>
</protein>
<dbReference type="PROSITE" id="PS50956">
    <property type="entry name" value="HTH_ASNC_2"/>
    <property type="match status" value="1"/>
</dbReference>
<keyword evidence="2" id="KW-0238">DNA-binding</keyword>
<comment type="caution">
    <text evidence="5">The sequence shown here is derived from an EMBL/GenBank/DDBJ whole genome shotgun (WGS) entry which is preliminary data.</text>
</comment>
<dbReference type="InterPro" id="IPR011008">
    <property type="entry name" value="Dimeric_a/b-barrel"/>
</dbReference>